<proteinExistence type="predicted"/>
<dbReference type="EMBL" id="JANBPW010002413">
    <property type="protein sequence ID" value="KAJ1940885.1"/>
    <property type="molecule type" value="Genomic_DNA"/>
</dbReference>
<keyword evidence="2" id="KW-1185">Reference proteome</keyword>
<accession>A0ACC1J7T2</accession>
<gene>
    <name evidence="1" type="ORF">FBU59_003674</name>
</gene>
<dbReference type="Proteomes" id="UP001150603">
    <property type="component" value="Unassembled WGS sequence"/>
</dbReference>
<sequence>MKPNKPKPVAKVDVEEEEDLHQDDVVLSMDKILQFKDPGSSKSKSKKMNKKRKRSVNDADDGAVDDFVDALLGDNEAAAEKKRAKTAKKAQKKREKEDKERKAKEMQDIEYNDDDVQDL</sequence>
<evidence type="ECO:0000313" key="2">
    <source>
        <dbReference type="Proteomes" id="UP001150603"/>
    </source>
</evidence>
<reference evidence="1" key="1">
    <citation type="submission" date="2022-07" db="EMBL/GenBank/DDBJ databases">
        <title>Phylogenomic reconstructions and comparative analyses of Kickxellomycotina fungi.</title>
        <authorList>
            <person name="Reynolds N.K."/>
            <person name="Stajich J.E."/>
            <person name="Barry K."/>
            <person name="Grigoriev I.V."/>
            <person name="Crous P."/>
            <person name="Smith M.E."/>
        </authorList>
    </citation>
    <scope>NUCLEOTIDE SEQUENCE</scope>
    <source>
        <strain evidence="1">NRRL 5244</strain>
    </source>
</reference>
<evidence type="ECO:0000313" key="1">
    <source>
        <dbReference type="EMBL" id="KAJ1940885.1"/>
    </source>
</evidence>
<name>A0ACC1J7T2_9FUNG</name>
<organism evidence="1 2">
    <name type="scientific">Linderina macrospora</name>
    <dbReference type="NCBI Taxonomy" id="4868"/>
    <lineage>
        <taxon>Eukaryota</taxon>
        <taxon>Fungi</taxon>
        <taxon>Fungi incertae sedis</taxon>
        <taxon>Zoopagomycota</taxon>
        <taxon>Kickxellomycotina</taxon>
        <taxon>Kickxellomycetes</taxon>
        <taxon>Kickxellales</taxon>
        <taxon>Kickxellaceae</taxon>
        <taxon>Linderina</taxon>
    </lineage>
</organism>
<feature type="non-terminal residue" evidence="1">
    <location>
        <position position="119"/>
    </location>
</feature>
<comment type="caution">
    <text evidence="1">The sequence shown here is derived from an EMBL/GenBank/DDBJ whole genome shotgun (WGS) entry which is preliminary data.</text>
</comment>
<protein>
    <submittedName>
        <fullName evidence="1">Uncharacterized protein</fullName>
    </submittedName>
</protein>